<evidence type="ECO:0000313" key="4">
    <source>
        <dbReference type="EMBL" id="KAK1665481.1"/>
    </source>
</evidence>
<dbReference type="EMBL" id="JAUUTY010000003">
    <property type="protein sequence ID" value="KAK1665481.1"/>
    <property type="molecule type" value="Genomic_DNA"/>
</dbReference>
<keyword evidence="1" id="KW-0479">Metal-binding</keyword>
<comment type="caution">
    <text evidence="4">The sequence shown here is derived from an EMBL/GenBank/DDBJ whole genome shotgun (WGS) entry which is preliminary data.</text>
</comment>
<feature type="region of interest" description="Disordered" evidence="2">
    <location>
        <begin position="37"/>
        <end position="68"/>
    </location>
</feature>
<dbReference type="Pfam" id="PF00098">
    <property type="entry name" value="zf-CCHC"/>
    <property type="match status" value="1"/>
</dbReference>
<keyword evidence="1" id="KW-0863">Zinc-finger</keyword>
<protein>
    <recommendedName>
        <fullName evidence="3">CCHC-type domain-containing protein</fullName>
    </recommendedName>
</protein>
<feature type="domain" description="CCHC-type" evidence="3">
    <location>
        <begin position="78"/>
        <end position="91"/>
    </location>
</feature>
<organism evidence="4 5">
    <name type="scientific">Lolium multiflorum</name>
    <name type="common">Italian ryegrass</name>
    <name type="synonym">Lolium perenne subsp. multiflorum</name>
    <dbReference type="NCBI Taxonomy" id="4521"/>
    <lineage>
        <taxon>Eukaryota</taxon>
        <taxon>Viridiplantae</taxon>
        <taxon>Streptophyta</taxon>
        <taxon>Embryophyta</taxon>
        <taxon>Tracheophyta</taxon>
        <taxon>Spermatophyta</taxon>
        <taxon>Magnoliopsida</taxon>
        <taxon>Liliopsida</taxon>
        <taxon>Poales</taxon>
        <taxon>Poaceae</taxon>
        <taxon>BOP clade</taxon>
        <taxon>Pooideae</taxon>
        <taxon>Poodae</taxon>
        <taxon>Poeae</taxon>
        <taxon>Poeae Chloroplast Group 2 (Poeae type)</taxon>
        <taxon>Loliodinae</taxon>
        <taxon>Loliinae</taxon>
        <taxon>Lolium</taxon>
    </lineage>
</organism>
<evidence type="ECO:0000259" key="3">
    <source>
        <dbReference type="PROSITE" id="PS50158"/>
    </source>
</evidence>
<gene>
    <name evidence="4" type="ORF">QYE76_053640</name>
</gene>
<dbReference type="InterPro" id="IPR036875">
    <property type="entry name" value="Znf_CCHC_sf"/>
</dbReference>
<dbReference type="Proteomes" id="UP001231189">
    <property type="component" value="Unassembled WGS sequence"/>
</dbReference>
<evidence type="ECO:0000313" key="5">
    <source>
        <dbReference type="Proteomes" id="UP001231189"/>
    </source>
</evidence>
<evidence type="ECO:0000256" key="2">
    <source>
        <dbReference type="SAM" id="MobiDB-lite"/>
    </source>
</evidence>
<dbReference type="PANTHER" id="PTHR33170">
    <property type="entry name" value="DUF4283 DOMAIN-CONTAINING PROTEIN-RELATED"/>
    <property type="match status" value="1"/>
</dbReference>
<dbReference type="GO" id="GO:0008270">
    <property type="term" value="F:zinc ion binding"/>
    <property type="evidence" value="ECO:0007669"/>
    <property type="project" value="UniProtKB-KW"/>
</dbReference>
<dbReference type="Gene3D" id="4.10.60.10">
    <property type="entry name" value="Zinc finger, CCHC-type"/>
    <property type="match status" value="1"/>
</dbReference>
<name>A0AAD8SXM7_LOLMU</name>
<evidence type="ECO:0000256" key="1">
    <source>
        <dbReference type="PROSITE-ProRule" id="PRU00047"/>
    </source>
</evidence>
<dbReference type="SMART" id="SM00343">
    <property type="entry name" value="ZnF_C2HC"/>
    <property type="match status" value="2"/>
</dbReference>
<accession>A0AAD8SXM7</accession>
<reference evidence="4" key="1">
    <citation type="submission" date="2023-07" db="EMBL/GenBank/DDBJ databases">
        <title>A chromosome-level genome assembly of Lolium multiflorum.</title>
        <authorList>
            <person name="Chen Y."/>
            <person name="Copetti D."/>
            <person name="Kolliker R."/>
            <person name="Studer B."/>
        </authorList>
    </citation>
    <scope>NUCLEOTIDE SEQUENCE</scope>
    <source>
        <strain evidence="4">02402/16</strain>
        <tissue evidence="4">Leaf</tissue>
    </source>
</reference>
<dbReference type="SUPFAM" id="SSF57756">
    <property type="entry name" value="Retrovirus zinc finger-like domains"/>
    <property type="match status" value="1"/>
</dbReference>
<sequence>MVVESTMDSTFPLVGLGLVESIRDSTFHGDFFRKGVPQRKFRPTKPPRGAEAPPQSQPRAPEGSSGETGSQEAVYIICYKCGQPGHVQADCVANPFCVNYNKEGHLSAMCATFAKIQYPFWAGFGGDGWGFICLEVTAEELQKPASNAVNVSLDSGCLSAE</sequence>
<dbReference type="AlphaFoldDB" id="A0AAD8SXM7"/>
<dbReference type="PROSITE" id="PS50158">
    <property type="entry name" value="ZF_CCHC"/>
    <property type="match status" value="1"/>
</dbReference>
<keyword evidence="1" id="KW-0862">Zinc</keyword>
<proteinExistence type="predicted"/>
<dbReference type="GO" id="GO:0003676">
    <property type="term" value="F:nucleic acid binding"/>
    <property type="evidence" value="ECO:0007669"/>
    <property type="project" value="InterPro"/>
</dbReference>
<keyword evidence="5" id="KW-1185">Reference proteome</keyword>
<dbReference type="InterPro" id="IPR001878">
    <property type="entry name" value="Znf_CCHC"/>
</dbReference>